<dbReference type="STRING" id="1230458.C484_14170"/>
<accession>L9ZSI9</accession>
<dbReference type="InterPro" id="IPR057326">
    <property type="entry name" value="KR_dom"/>
</dbReference>
<dbReference type="InterPro" id="IPR020904">
    <property type="entry name" value="Sc_DH/Rdtase_CS"/>
</dbReference>
<dbReference type="PANTHER" id="PTHR43477:SF1">
    <property type="entry name" value="DIHYDROANTICAPSIN 7-DEHYDROGENASE"/>
    <property type="match status" value="1"/>
</dbReference>
<evidence type="ECO:0000256" key="1">
    <source>
        <dbReference type="ARBA" id="ARBA00006484"/>
    </source>
</evidence>
<dbReference type="PROSITE" id="PS00061">
    <property type="entry name" value="ADH_SHORT"/>
    <property type="match status" value="1"/>
</dbReference>
<dbReference type="InterPro" id="IPR051122">
    <property type="entry name" value="SDR_DHRS6-like"/>
</dbReference>
<dbReference type="PRINTS" id="PR00081">
    <property type="entry name" value="GDHRDH"/>
</dbReference>
<keyword evidence="2" id="KW-0560">Oxidoreductase</keyword>
<organism evidence="4 5">
    <name type="scientific">Natrialba taiwanensis DSM 12281</name>
    <dbReference type="NCBI Taxonomy" id="1230458"/>
    <lineage>
        <taxon>Archaea</taxon>
        <taxon>Methanobacteriati</taxon>
        <taxon>Methanobacteriota</taxon>
        <taxon>Stenosarchaea group</taxon>
        <taxon>Halobacteria</taxon>
        <taxon>Halobacteriales</taxon>
        <taxon>Natrialbaceae</taxon>
        <taxon>Natrialba</taxon>
    </lineage>
</organism>
<comment type="similarity">
    <text evidence="1">Belongs to the short-chain dehydrogenases/reductases (SDR) family.</text>
</comment>
<dbReference type="Proteomes" id="UP000011648">
    <property type="component" value="Unassembled WGS sequence"/>
</dbReference>
<protein>
    <submittedName>
        <fullName evidence="4">Short-chain dehydrogenase/reductase SDR</fullName>
    </submittedName>
</protein>
<evidence type="ECO:0000259" key="3">
    <source>
        <dbReference type="SMART" id="SM00822"/>
    </source>
</evidence>
<dbReference type="EMBL" id="AOIL01000049">
    <property type="protein sequence ID" value="ELY89445.1"/>
    <property type="molecule type" value="Genomic_DNA"/>
</dbReference>
<evidence type="ECO:0000256" key="2">
    <source>
        <dbReference type="ARBA" id="ARBA00023002"/>
    </source>
</evidence>
<dbReference type="InterPro" id="IPR002347">
    <property type="entry name" value="SDR_fam"/>
</dbReference>
<dbReference type="InterPro" id="IPR036291">
    <property type="entry name" value="NAD(P)-bd_dom_sf"/>
</dbReference>
<dbReference type="PRINTS" id="PR00080">
    <property type="entry name" value="SDRFAMILY"/>
</dbReference>
<proteinExistence type="inferred from homology"/>
<dbReference type="GO" id="GO:0016491">
    <property type="term" value="F:oxidoreductase activity"/>
    <property type="evidence" value="ECO:0007669"/>
    <property type="project" value="UniProtKB-KW"/>
</dbReference>
<dbReference type="CDD" id="cd05233">
    <property type="entry name" value="SDR_c"/>
    <property type="match status" value="1"/>
</dbReference>
<dbReference type="SUPFAM" id="SSF51735">
    <property type="entry name" value="NAD(P)-binding Rossmann-fold domains"/>
    <property type="match status" value="1"/>
</dbReference>
<name>L9ZSI9_9EURY</name>
<evidence type="ECO:0000313" key="4">
    <source>
        <dbReference type="EMBL" id="ELY89445.1"/>
    </source>
</evidence>
<dbReference type="PANTHER" id="PTHR43477">
    <property type="entry name" value="DIHYDROANTICAPSIN 7-DEHYDROGENASE"/>
    <property type="match status" value="1"/>
</dbReference>
<dbReference type="SMART" id="SM00822">
    <property type="entry name" value="PKS_KR"/>
    <property type="match status" value="1"/>
</dbReference>
<dbReference type="FunFam" id="3.40.50.720:FF:000084">
    <property type="entry name" value="Short-chain dehydrogenase reductase"/>
    <property type="match status" value="1"/>
</dbReference>
<sequence>MNEFMYRPPDTGFMRLSEKTVVITGAAAGIGKATAERCAAEGAHVIVTDVDSDGGQAVADELENADSNGTASFYELDVTDSDQFHDVIDDIAETHGLDVLVNNAGTGHPGGSLEELENSIRDFVIDVNINGAWNGCHAALPHMKEQGHGSIVNVGSLASILGLPKQAAYSMTKGAVLNMTRAVAAEAGPYGVRANTVCPGFTETQLLDQYLSQQDDPERAREQMVEQYPLKRLAEPGEVADAILFLASDEASFITGHGLVVDGGFSA</sequence>
<keyword evidence="5" id="KW-1185">Reference proteome</keyword>
<evidence type="ECO:0000313" key="5">
    <source>
        <dbReference type="Proteomes" id="UP000011648"/>
    </source>
</evidence>
<reference evidence="4 5" key="1">
    <citation type="journal article" date="2014" name="PLoS Genet.">
        <title>Phylogenetically driven sequencing of extremely halophilic archaea reveals strategies for static and dynamic osmo-response.</title>
        <authorList>
            <person name="Becker E.A."/>
            <person name="Seitzer P.M."/>
            <person name="Tritt A."/>
            <person name="Larsen D."/>
            <person name="Krusor M."/>
            <person name="Yao A.I."/>
            <person name="Wu D."/>
            <person name="Madern D."/>
            <person name="Eisen J.A."/>
            <person name="Darling A.E."/>
            <person name="Facciotti M.T."/>
        </authorList>
    </citation>
    <scope>NUCLEOTIDE SEQUENCE [LARGE SCALE GENOMIC DNA]</scope>
    <source>
        <strain evidence="4 5">DSM 12281</strain>
    </source>
</reference>
<dbReference type="NCBIfam" id="NF005559">
    <property type="entry name" value="PRK07231.1"/>
    <property type="match status" value="1"/>
</dbReference>
<dbReference type="Gene3D" id="3.40.50.720">
    <property type="entry name" value="NAD(P)-binding Rossmann-like Domain"/>
    <property type="match status" value="1"/>
</dbReference>
<dbReference type="AlphaFoldDB" id="L9ZSI9"/>
<comment type="caution">
    <text evidence="4">The sequence shown here is derived from an EMBL/GenBank/DDBJ whole genome shotgun (WGS) entry which is preliminary data.</text>
</comment>
<feature type="domain" description="Ketoreductase" evidence="3">
    <location>
        <begin position="19"/>
        <end position="204"/>
    </location>
</feature>
<dbReference type="Pfam" id="PF13561">
    <property type="entry name" value="adh_short_C2"/>
    <property type="match status" value="1"/>
</dbReference>
<dbReference type="PATRIC" id="fig|1230458.4.peg.2863"/>
<gene>
    <name evidence="4" type="ORF">C484_14170</name>
</gene>